<dbReference type="HAMAP" id="MF_00422">
    <property type="entry name" value="SecE"/>
    <property type="match status" value="1"/>
</dbReference>
<organism evidence="10 11">
    <name type="scientific">Vitreoscilla massiliensis</name>
    <dbReference type="NCBI Taxonomy" id="1689272"/>
    <lineage>
        <taxon>Bacteria</taxon>
        <taxon>Pseudomonadati</taxon>
        <taxon>Pseudomonadota</taxon>
        <taxon>Betaproteobacteria</taxon>
        <taxon>Neisseriales</taxon>
        <taxon>Neisseriaceae</taxon>
        <taxon>Vitreoscilla</taxon>
    </lineage>
</organism>
<dbReference type="PANTHER" id="PTHR33910">
    <property type="entry name" value="PROTEIN TRANSLOCASE SUBUNIT SECE"/>
    <property type="match status" value="1"/>
</dbReference>
<evidence type="ECO:0000256" key="1">
    <source>
        <dbReference type="ARBA" id="ARBA00004370"/>
    </source>
</evidence>
<gene>
    <name evidence="9 10" type="primary">secE</name>
    <name evidence="10" type="ORF">LVJ82_07660</name>
</gene>
<feature type="transmembrane region" description="Helical" evidence="9">
    <location>
        <begin position="117"/>
        <end position="142"/>
    </location>
</feature>
<evidence type="ECO:0000256" key="3">
    <source>
        <dbReference type="ARBA" id="ARBA00022475"/>
    </source>
</evidence>
<evidence type="ECO:0000256" key="4">
    <source>
        <dbReference type="ARBA" id="ARBA00022692"/>
    </source>
</evidence>
<dbReference type="RefSeq" id="WP_058305388.1">
    <property type="nucleotide sequence ID" value="NZ_CABKVG010000006.1"/>
</dbReference>
<dbReference type="Gene3D" id="1.20.5.1030">
    <property type="entry name" value="Preprotein translocase secy subunit"/>
    <property type="match status" value="1"/>
</dbReference>
<keyword evidence="11" id="KW-1185">Reference proteome</keyword>
<keyword evidence="2 9" id="KW-0813">Transport</keyword>
<keyword evidence="8 9" id="KW-0472">Membrane</keyword>
<dbReference type="NCBIfam" id="NF004371">
    <property type="entry name" value="PRK05740.1-1"/>
    <property type="match status" value="1"/>
</dbReference>
<feature type="transmembrane region" description="Helical" evidence="9">
    <location>
        <begin position="63"/>
        <end position="86"/>
    </location>
</feature>
<dbReference type="EMBL" id="CP091511">
    <property type="protein sequence ID" value="UOO90829.1"/>
    <property type="molecule type" value="Genomic_DNA"/>
</dbReference>
<reference evidence="10 11" key="1">
    <citation type="journal article" date="2022" name="Res Sq">
        <title>Evolution of multicellular longitudinally dividing oral cavity symbionts (Neisseriaceae).</title>
        <authorList>
            <person name="Nyongesa S."/>
            <person name="Weber P."/>
            <person name="Bernet E."/>
            <person name="Pullido F."/>
            <person name="Nieckarz M."/>
            <person name="Delaby M."/>
            <person name="Nieves C."/>
            <person name="Viehboeck T."/>
            <person name="Krause N."/>
            <person name="Rivera-Millot A."/>
            <person name="Nakamura A."/>
            <person name="Vischer N."/>
            <person name="VanNieuwenhze M."/>
            <person name="Brun Y."/>
            <person name="Cava F."/>
            <person name="Bulgheresi S."/>
            <person name="Veyrier F."/>
        </authorList>
    </citation>
    <scope>NUCLEOTIDE SEQUENCE [LARGE SCALE GENOMIC DNA]</scope>
    <source>
        <strain evidence="10 11">SN4</strain>
    </source>
</reference>
<dbReference type="Proteomes" id="UP000832011">
    <property type="component" value="Chromosome"/>
</dbReference>
<dbReference type="NCBIfam" id="TIGR00964">
    <property type="entry name" value="secE_bact"/>
    <property type="match status" value="1"/>
</dbReference>
<evidence type="ECO:0000256" key="6">
    <source>
        <dbReference type="ARBA" id="ARBA00022989"/>
    </source>
</evidence>
<sequence>MDNQTQPTKAVKPRIHSKAEVKAQAQAEAKKNKAADLVKIVVALLVVAAAVWAFYALPQLNVYVRGLITAVGVVIALAIVFFATHLGKRMIAYIKSAFVEVKKVVWPERPEALRTTLYVVAFVAVLAGFMWMADSLIAWLFYDVLLKRG</sequence>
<keyword evidence="6 9" id="KW-1133">Transmembrane helix</keyword>
<evidence type="ECO:0000256" key="7">
    <source>
        <dbReference type="ARBA" id="ARBA00023010"/>
    </source>
</evidence>
<protein>
    <recommendedName>
        <fullName evidence="9">Protein translocase subunit SecE</fullName>
    </recommendedName>
</protein>
<comment type="caution">
    <text evidence="9">Lacks conserved residue(s) required for the propagation of feature annotation.</text>
</comment>
<keyword evidence="7 9" id="KW-0811">Translocation</keyword>
<dbReference type="InterPro" id="IPR005807">
    <property type="entry name" value="SecE_bac"/>
</dbReference>
<keyword evidence="5 9" id="KW-0653">Protein transport</keyword>
<dbReference type="Pfam" id="PF00584">
    <property type="entry name" value="SecE"/>
    <property type="match status" value="1"/>
</dbReference>
<evidence type="ECO:0000256" key="9">
    <source>
        <dbReference type="HAMAP-Rule" id="MF_00422"/>
    </source>
</evidence>
<evidence type="ECO:0000313" key="11">
    <source>
        <dbReference type="Proteomes" id="UP000832011"/>
    </source>
</evidence>
<comment type="subcellular location">
    <subcellularLocation>
        <location evidence="1">Membrane</location>
    </subcellularLocation>
</comment>
<comment type="function">
    <text evidence="9">Essential subunit of the Sec protein translocation channel SecYEG. Clamps together the 2 halves of SecY. May contact the channel plug during translocation.</text>
</comment>
<comment type="subunit">
    <text evidence="9">Component of the Sec protein translocase complex. Heterotrimer consisting of SecY, SecE and SecG subunits. The heterotrimers can form oligomers, although 1 heterotrimer is thought to be able to translocate proteins. Interacts with the ribosome. Interacts with SecDF, and other proteins may be involved. Interacts with SecA.</text>
</comment>
<feature type="transmembrane region" description="Helical" evidence="9">
    <location>
        <begin position="37"/>
        <end position="57"/>
    </location>
</feature>
<comment type="similarity">
    <text evidence="9">Belongs to the SecE/SEC61-gamma family.</text>
</comment>
<keyword evidence="4 9" id="KW-0812">Transmembrane</keyword>
<name>A0ABY4E6C2_9NEIS</name>
<dbReference type="InterPro" id="IPR001901">
    <property type="entry name" value="Translocase_SecE/Sec61-g"/>
</dbReference>
<evidence type="ECO:0000313" key="10">
    <source>
        <dbReference type="EMBL" id="UOO90829.1"/>
    </source>
</evidence>
<dbReference type="PANTHER" id="PTHR33910:SF1">
    <property type="entry name" value="PROTEIN TRANSLOCASE SUBUNIT SECE"/>
    <property type="match status" value="1"/>
</dbReference>
<evidence type="ECO:0000256" key="2">
    <source>
        <dbReference type="ARBA" id="ARBA00022448"/>
    </source>
</evidence>
<evidence type="ECO:0000256" key="8">
    <source>
        <dbReference type="ARBA" id="ARBA00023136"/>
    </source>
</evidence>
<evidence type="ECO:0000256" key="5">
    <source>
        <dbReference type="ARBA" id="ARBA00022927"/>
    </source>
</evidence>
<keyword evidence="3 9" id="KW-1003">Cell membrane</keyword>
<accession>A0ABY4E6C2</accession>
<proteinExistence type="inferred from homology"/>
<dbReference type="InterPro" id="IPR038379">
    <property type="entry name" value="SecE_sf"/>
</dbReference>